<comment type="similarity">
    <text evidence="2">Belongs to the RLP family.</text>
</comment>
<dbReference type="Gene3D" id="3.80.10.10">
    <property type="entry name" value="Ribonuclease Inhibitor"/>
    <property type="match status" value="6"/>
</dbReference>
<keyword evidence="15" id="KW-1185">Reference proteome</keyword>
<evidence type="ECO:0000256" key="6">
    <source>
        <dbReference type="ARBA" id="ARBA00022729"/>
    </source>
</evidence>
<evidence type="ECO:0000313" key="15">
    <source>
        <dbReference type="Proteomes" id="UP000824890"/>
    </source>
</evidence>
<dbReference type="InterPro" id="IPR006566">
    <property type="entry name" value="FBD"/>
</dbReference>
<keyword evidence="11" id="KW-0325">Glycoprotein</keyword>
<keyword evidence="3" id="KW-1003">Cell membrane</keyword>
<dbReference type="Pfam" id="PF08387">
    <property type="entry name" value="FBD"/>
    <property type="match status" value="1"/>
</dbReference>
<evidence type="ECO:0000313" key="14">
    <source>
        <dbReference type="EMBL" id="KAH0874904.1"/>
    </source>
</evidence>
<keyword evidence="7" id="KW-0677">Repeat</keyword>
<evidence type="ECO:0000256" key="5">
    <source>
        <dbReference type="ARBA" id="ARBA00022692"/>
    </source>
</evidence>
<dbReference type="InterPro" id="IPR003591">
    <property type="entry name" value="Leu-rich_rpt_typical-subtyp"/>
</dbReference>
<evidence type="ECO:0000259" key="13">
    <source>
        <dbReference type="SMART" id="SM00579"/>
    </source>
</evidence>
<dbReference type="InterPro" id="IPR046956">
    <property type="entry name" value="RLP23-like"/>
</dbReference>
<keyword evidence="8 12" id="KW-1133">Transmembrane helix</keyword>
<dbReference type="InterPro" id="IPR001611">
    <property type="entry name" value="Leu-rich_rpt"/>
</dbReference>
<evidence type="ECO:0000256" key="9">
    <source>
        <dbReference type="ARBA" id="ARBA00023136"/>
    </source>
</evidence>
<proteinExistence type="inferred from homology"/>
<feature type="non-terminal residue" evidence="14">
    <location>
        <position position="1"/>
    </location>
</feature>
<dbReference type="Proteomes" id="UP000824890">
    <property type="component" value="Unassembled WGS sequence"/>
</dbReference>
<protein>
    <recommendedName>
        <fullName evidence="13">FBD domain-containing protein</fullName>
    </recommendedName>
</protein>
<gene>
    <name evidence="14" type="ORF">HID58_072266</name>
</gene>
<feature type="transmembrane region" description="Helical" evidence="12">
    <location>
        <begin position="874"/>
        <end position="897"/>
    </location>
</feature>
<keyword evidence="10" id="KW-0675">Receptor</keyword>
<keyword evidence="9 12" id="KW-0472">Membrane</keyword>
<evidence type="ECO:0000256" key="11">
    <source>
        <dbReference type="ARBA" id="ARBA00023180"/>
    </source>
</evidence>
<dbReference type="InterPro" id="IPR055411">
    <property type="entry name" value="LRR_FXL15/At3g58940/PEG3-like"/>
</dbReference>
<dbReference type="PANTHER" id="PTHR48061:SF46">
    <property type="entry name" value="LEUCINE-RICH REPEAT-CONTAINING N-TERMINAL PLANT-TYPE DOMAIN-CONTAINING PROTEIN"/>
    <property type="match status" value="1"/>
</dbReference>
<evidence type="ECO:0000256" key="4">
    <source>
        <dbReference type="ARBA" id="ARBA00022614"/>
    </source>
</evidence>
<keyword evidence="5 12" id="KW-0812">Transmembrane</keyword>
<feature type="transmembrane region" description="Helical" evidence="12">
    <location>
        <begin position="616"/>
        <end position="638"/>
    </location>
</feature>
<evidence type="ECO:0000256" key="12">
    <source>
        <dbReference type="SAM" id="Phobius"/>
    </source>
</evidence>
<dbReference type="Pfam" id="PF00560">
    <property type="entry name" value="LRR_1"/>
    <property type="match status" value="6"/>
</dbReference>
<evidence type="ECO:0000256" key="7">
    <source>
        <dbReference type="ARBA" id="ARBA00022737"/>
    </source>
</evidence>
<dbReference type="Pfam" id="PF13855">
    <property type="entry name" value="LRR_8"/>
    <property type="match status" value="2"/>
</dbReference>
<comment type="caution">
    <text evidence="14">The sequence shown here is derived from an EMBL/GenBank/DDBJ whole genome shotgun (WGS) entry which is preliminary data.</text>
</comment>
<dbReference type="SMART" id="SM00579">
    <property type="entry name" value="FBD"/>
    <property type="match status" value="1"/>
</dbReference>
<keyword evidence="4" id="KW-0433">Leucine-rich repeat</keyword>
<dbReference type="PROSITE" id="PS51450">
    <property type="entry name" value="LRR"/>
    <property type="match status" value="1"/>
</dbReference>
<dbReference type="InterPro" id="IPR032675">
    <property type="entry name" value="LRR_dom_sf"/>
</dbReference>
<dbReference type="PANTHER" id="PTHR48061">
    <property type="entry name" value="LEUCINE-RICH REPEAT RECEPTOR PROTEIN KINASE EMS1-LIKE-RELATED"/>
    <property type="match status" value="1"/>
</dbReference>
<keyword evidence="6" id="KW-0732">Signal</keyword>
<reference evidence="14 15" key="1">
    <citation type="submission" date="2021-05" db="EMBL/GenBank/DDBJ databases">
        <title>Genome Assembly of Synthetic Allotetraploid Brassica napus Reveals Homoeologous Exchanges between Subgenomes.</title>
        <authorList>
            <person name="Davis J.T."/>
        </authorList>
    </citation>
    <scope>NUCLEOTIDE SEQUENCE [LARGE SCALE GENOMIC DNA]</scope>
    <source>
        <strain evidence="15">cv. Da-Ae</strain>
        <tissue evidence="14">Seedling</tissue>
    </source>
</reference>
<evidence type="ECO:0000256" key="3">
    <source>
        <dbReference type="ARBA" id="ARBA00022475"/>
    </source>
</evidence>
<dbReference type="SUPFAM" id="SSF52058">
    <property type="entry name" value="L domain-like"/>
    <property type="match status" value="4"/>
</dbReference>
<feature type="domain" description="FBD" evidence="13">
    <location>
        <begin position="957"/>
        <end position="1025"/>
    </location>
</feature>
<evidence type="ECO:0000256" key="10">
    <source>
        <dbReference type="ARBA" id="ARBA00023170"/>
    </source>
</evidence>
<sequence length="1304" mass="147724">GVLIETSGPILGREEAEDLEKPTQTDKLTQDLLSHNPKSGFYFFFLKRPSEAYNMMIRSYCYCFSGIIITIYFSLLIHTLASTTLHFCLPDQRDALLDFIGEFSINESNASPWNKSSDCCHWKGVTCDDKYGQVISLDLRYSFLNGSLKTSSNLFRLQYLLHLNLSENNLQGEIPSSVANLSRLLELDLGNNHLVGEVPASIGNLNQLRVLFLDHNSLSGNLSHFRILSNNFTSTLSSNMSWFHNLEYFDVSENSFLGFFPKSLFSLPLLEYVDLGGNQFMGPIHHNNFTGLIPGSISKLANLKDLHLSNNKLKGEIPSFLWRLTSMTLSHNFPADRFPYGSCKLKGLCFLDMSNNLFNGSIPPCLKNPMVPLIDLSLRNNNFNGVLPDIFANATKLRSLDVSYNQLEGDFPKSFMNCKALQLVNVESNKLKDKFPLWLGSLPSLHVLILRSNEFYGPLYHNHMSIGFQSLRVIDTRFERIRQDFKAIDLSENRIYGKIPESTGFLKALCLLNLSGNAFTSDIPRSLANLTNLEALDLSSTKLSGQIPQGLSDLSFLSYMNFSHNLLKGPVPKGTQFQSQKCSSFSDNQTLDSTVSNTSVEKLTSQILHHIFPRNFLTAIAYVTGVLCGLVLGHIFILHNLEWFTEKFEKVGEREAKQLRGKKKQLRDKRFTRSIALSHTFFSPDKRFSSKQPFVETLEESLWLQDIDDDSVLESWIDALVGRRVCHLDFQVKSNDYELFCMPLSLYSCNTLASLSLCHVALGDMELEFVVSLPCLKVMRLDSVRYEYDKSLIHHDESSSLETLITSCPVLEKLTIIRDFFDHLKIMRVRSRSLKSFTLWVDSYEVGLFEDHVVEIDAPRLEHMSLRDHLSGSIIIHSIAPYASVNIDMMLILPIMIHDFLTRISTVCRMEISYHTLESFGELLPTFLGCCPNLHTLVLKFQFEIEGCPIKLSYVPPCFVSSLKYVELATQGTTKTSSQMKLARYFLSHCVVLKKLSLSKSFGADIIKGIKKIQRKSRKCIIVSGCLRYFLEFRDEFFIYPSSWNKSSDCCNWGGVTCDDKHGQLISLDLSYSFYNNSLKSNSSLFRLQNLRQLNLRGCKLRGEIPSSIGNLSHLTFHDLSDNNLIGKVPASIGNLKELRVMSLHKNSLSGHIPISLANLTMLSHLRLNSNNFTSTLPSDMNGFHEYFGVNLMAQSQNPYLNFSTSPNYFFATTVSVGQSLDLYYQINLKVLHLSYNQLKGQGNLPKSLINCKSLELVNVESNKIKDKLPFWLGSLPSLHVLILRSNEFYVSLFHPMSPLGLRV</sequence>
<evidence type="ECO:0000256" key="1">
    <source>
        <dbReference type="ARBA" id="ARBA00004251"/>
    </source>
</evidence>
<dbReference type="Pfam" id="PF24758">
    <property type="entry name" value="LRR_At5g56370"/>
    <property type="match status" value="1"/>
</dbReference>
<accession>A0ABQ7Z3Y1</accession>
<dbReference type="SMART" id="SM00369">
    <property type="entry name" value="LRR_TYP"/>
    <property type="match status" value="8"/>
</dbReference>
<evidence type="ECO:0000256" key="2">
    <source>
        <dbReference type="ARBA" id="ARBA00009592"/>
    </source>
</evidence>
<organism evidence="14 15">
    <name type="scientific">Brassica napus</name>
    <name type="common">Rape</name>
    <dbReference type="NCBI Taxonomy" id="3708"/>
    <lineage>
        <taxon>Eukaryota</taxon>
        <taxon>Viridiplantae</taxon>
        <taxon>Streptophyta</taxon>
        <taxon>Embryophyta</taxon>
        <taxon>Tracheophyta</taxon>
        <taxon>Spermatophyta</taxon>
        <taxon>Magnoliopsida</taxon>
        <taxon>eudicotyledons</taxon>
        <taxon>Gunneridae</taxon>
        <taxon>Pentapetalae</taxon>
        <taxon>rosids</taxon>
        <taxon>malvids</taxon>
        <taxon>Brassicales</taxon>
        <taxon>Brassicaceae</taxon>
        <taxon>Brassiceae</taxon>
        <taxon>Brassica</taxon>
    </lineage>
</organism>
<dbReference type="Pfam" id="PF08263">
    <property type="entry name" value="LRRNT_2"/>
    <property type="match status" value="2"/>
</dbReference>
<dbReference type="InterPro" id="IPR013210">
    <property type="entry name" value="LRR_N_plant-typ"/>
</dbReference>
<dbReference type="EMBL" id="JAGKQM010000016">
    <property type="protein sequence ID" value="KAH0874904.1"/>
    <property type="molecule type" value="Genomic_DNA"/>
</dbReference>
<evidence type="ECO:0000256" key="8">
    <source>
        <dbReference type="ARBA" id="ARBA00022989"/>
    </source>
</evidence>
<name>A0ABQ7Z3Y1_BRANA</name>
<feature type="transmembrane region" description="Helical" evidence="12">
    <location>
        <begin position="60"/>
        <end position="81"/>
    </location>
</feature>
<comment type="subcellular location">
    <subcellularLocation>
        <location evidence="1">Cell membrane</location>
        <topology evidence="1">Single-pass type I membrane protein</topology>
    </subcellularLocation>
</comment>